<dbReference type="AlphaFoldDB" id="A0A7G6E7Y1"/>
<dbReference type="RefSeq" id="WP_153802035.1">
    <property type="nucleotide sequence ID" value="NZ_CP045798.1"/>
</dbReference>
<reference evidence="1 2" key="1">
    <citation type="journal article" date="2019" name="Front. Microbiol.">
        <title>Thermoanaerosceptrum fracticalcis gen. nov. sp. nov., a Novel Fumarate-Fermenting Microorganism From a Deep Fractured Carbonate Aquifer of the US Great Basin.</title>
        <authorList>
            <person name="Hamilton-Brehm S.D."/>
            <person name="Stewart L.E."/>
            <person name="Zavarin M."/>
            <person name="Caldwell M."/>
            <person name="Lawson P.A."/>
            <person name="Onstott T.C."/>
            <person name="Grzymski J."/>
            <person name="Neveux I."/>
            <person name="Lollar B.S."/>
            <person name="Russell C.E."/>
            <person name="Moser D.P."/>
        </authorList>
    </citation>
    <scope>NUCLEOTIDE SEQUENCE [LARGE SCALE GENOMIC DNA]</scope>
    <source>
        <strain evidence="1 2">DRI-13</strain>
    </source>
</reference>
<dbReference type="EMBL" id="CP045798">
    <property type="protein sequence ID" value="QNB48185.1"/>
    <property type="molecule type" value="Genomic_DNA"/>
</dbReference>
<accession>A0A7G6E7Y1</accession>
<protein>
    <recommendedName>
        <fullName evidence="3">DNA (cytosine-5-)-methyltransferase</fullName>
    </recommendedName>
</protein>
<name>A0A7G6E7Y1_THEFR</name>
<dbReference type="KEGG" id="tfr:BR63_19070"/>
<organism evidence="1 2">
    <name type="scientific">Thermanaerosceptrum fracticalcis</name>
    <dbReference type="NCBI Taxonomy" id="1712410"/>
    <lineage>
        <taxon>Bacteria</taxon>
        <taxon>Bacillati</taxon>
        <taxon>Bacillota</taxon>
        <taxon>Clostridia</taxon>
        <taxon>Eubacteriales</taxon>
        <taxon>Peptococcaceae</taxon>
        <taxon>Thermanaerosceptrum</taxon>
    </lineage>
</organism>
<evidence type="ECO:0000313" key="2">
    <source>
        <dbReference type="Proteomes" id="UP000515847"/>
    </source>
</evidence>
<proteinExistence type="predicted"/>
<sequence>MSINIKKANSYFSRVQKSKQIARCGNAVSPPFAEALVRANLPELCEIGNAEQVI</sequence>
<dbReference type="Proteomes" id="UP000515847">
    <property type="component" value="Chromosome"/>
</dbReference>
<keyword evidence="2" id="KW-1185">Reference proteome</keyword>
<evidence type="ECO:0000313" key="1">
    <source>
        <dbReference type="EMBL" id="QNB48185.1"/>
    </source>
</evidence>
<evidence type="ECO:0008006" key="3">
    <source>
        <dbReference type="Google" id="ProtNLM"/>
    </source>
</evidence>
<gene>
    <name evidence="1" type="ORF">BR63_19070</name>
</gene>